<evidence type="ECO:0000256" key="8">
    <source>
        <dbReference type="ARBA" id="ARBA00064185"/>
    </source>
</evidence>
<dbReference type="FunCoup" id="A0A6I8NTL6">
    <property type="interactions" value="1311"/>
</dbReference>
<evidence type="ECO:0000256" key="7">
    <source>
        <dbReference type="ARBA" id="ARBA00053831"/>
    </source>
</evidence>
<reference evidence="10" key="1">
    <citation type="submission" date="2025-08" db="UniProtKB">
        <authorList>
            <consortium name="Ensembl"/>
        </authorList>
    </citation>
    <scope>IDENTIFICATION</scope>
    <source>
        <strain evidence="10">Glennie</strain>
    </source>
</reference>
<dbReference type="GO" id="GO:0005829">
    <property type="term" value="C:cytosol"/>
    <property type="evidence" value="ECO:0000318"/>
    <property type="project" value="GO_Central"/>
</dbReference>
<dbReference type="GO" id="GO:0006513">
    <property type="term" value="P:protein monoubiquitination"/>
    <property type="evidence" value="ECO:0000318"/>
    <property type="project" value="GO_Central"/>
</dbReference>
<dbReference type="CTD" id="90025"/>
<dbReference type="EC" id="2.3.2.26" evidence="2"/>
<protein>
    <recommendedName>
        <fullName evidence="3">E3 ubiquitin-protein ligase E3D</fullName>
        <ecNumber evidence="2">2.3.2.26</ecNumber>
    </recommendedName>
    <alternativeName>
        <fullName evidence="6">HECT-type E3 ubiquitin transferase E3D</fullName>
    </alternativeName>
    <alternativeName>
        <fullName evidence="5">UbcH10-binding protein with a HECT-like domain</fullName>
    </alternativeName>
    <alternativeName>
        <fullName evidence="4">Ubiquitin-conjugating enzyme E2C-binding protein</fullName>
    </alternativeName>
</protein>
<dbReference type="Pfam" id="PF09814">
    <property type="entry name" value="HECT_2"/>
    <property type="match status" value="1"/>
</dbReference>
<dbReference type="PANTHER" id="PTHR31531">
    <property type="entry name" value="E3 UBIQUITIN-PROTEIN LIGASE E3D FAMILY MEMBER"/>
    <property type="match status" value="1"/>
</dbReference>
<evidence type="ECO:0000256" key="4">
    <source>
        <dbReference type="ARBA" id="ARBA00029737"/>
    </source>
</evidence>
<dbReference type="GO" id="GO:0000209">
    <property type="term" value="P:protein polyubiquitination"/>
    <property type="evidence" value="ECO:0000318"/>
    <property type="project" value="GO_Central"/>
</dbReference>
<dbReference type="OMA" id="DCFTGDS"/>
<evidence type="ECO:0000256" key="1">
    <source>
        <dbReference type="ARBA" id="ARBA00000885"/>
    </source>
</evidence>
<dbReference type="PANTHER" id="PTHR31531:SF2">
    <property type="entry name" value="E3 UBIQUITIN-PROTEIN LIGASE E3D"/>
    <property type="match status" value="1"/>
</dbReference>
<dbReference type="GO" id="GO:0051865">
    <property type="term" value="P:protein autoubiquitination"/>
    <property type="evidence" value="ECO:0000318"/>
    <property type="project" value="GO_Central"/>
</dbReference>
<evidence type="ECO:0000313" key="10">
    <source>
        <dbReference type="Ensembl" id="ENSOANP00000044305.1"/>
    </source>
</evidence>
<evidence type="ECO:0000256" key="5">
    <source>
        <dbReference type="ARBA" id="ARBA00032234"/>
    </source>
</evidence>
<dbReference type="GeneTree" id="ENSGT00390000003986"/>
<dbReference type="Bgee" id="ENSOANG00000001282">
    <property type="expression patterns" value="Expressed in heart and 8 other cell types or tissues"/>
</dbReference>
<reference evidence="10" key="2">
    <citation type="submission" date="2025-09" db="UniProtKB">
        <authorList>
            <consortium name="Ensembl"/>
        </authorList>
    </citation>
    <scope>IDENTIFICATION</scope>
    <source>
        <strain evidence="10">Glennie</strain>
    </source>
</reference>
<evidence type="ECO:0000256" key="6">
    <source>
        <dbReference type="ARBA" id="ARBA00032298"/>
    </source>
</evidence>
<evidence type="ECO:0000313" key="11">
    <source>
        <dbReference type="Proteomes" id="UP000002279"/>
    </source>
</evidence>
<dbReference type="GO" id="GO:0061630">
    <property type="term" value="F:ubiquitin protein ligase activity"/>
    <property type="evidence" value="ECO:0000318"/>
    <property type="project" value="GO_Central"/>
</dbReference>
<gene>
    <name evidence="10" type="primary">UBE3D</name>
</gene>
<dbReference type="InterPro" id="IPR019193">
    <property type="entry name" value="UBQ-conj_enz_E2-bd_prot"/>
</dbReference>
<dbReference type="GO" id="GO:0031624">
    <property type="term" value="F:ubiquitin conjugating enzyme binding"/>
    <property type="evidence" value="ECO:0000318"/>
    <property type="project" value="GO_Central"/>
</dbReference>
<evidence type="ECO:0000256" key="2">
    <source>
        <dbReference type="ARBA" id="ARBA00012485"/>
    </source>
</evidence>
<organism evidence="10 11">
    <name type="scientific">Ornithorhynchus anatinus</name>
    <name type="common">Duckbill platypus</name>
    <dbReference type="NCBI Taxonomy" id="9258"/>
    <lineage>
        <taxon>Eukaryota</taxon>
        <taxon>Metazoa</taxon>
        <taxon>Chordata</taxon>
        <taxon>Craniata</taxon>
        <taxon>Vertebrata</taxon>
        <taxon>Euteleostomi</taxon>
        <taxon>Mammalia</taxon>
        <taxon>Monotremata</taxon>
        <taxon>Ornithorhynchidae</taxon>
        <taxon>Ornithorhynchus</taxon>
    </lineage>
</organism>
<dbReference type="RefSeq" id="XP_028903528.1">
    <property type="nucleotide sequence ID" value="XM_029047695.1"/>
</dbReference>
<evidence type="ECO:0000256" key="9">
    <source>
        <dbReference type="SAM" id="MobiDB-lite"/>
    </source>
</evidence>
<dbReference type="AlphaFoldDB" id="A0A6I8NTL6"/>
<name>A0A6I8NTL6_ORNAN</name>
<feature type="region of interest" description="Disordered" evidence="9">
    <location>
        <begin position="176"/>
        <end position="197"/>
    </location>
</feature>
<comment type="catalytic activity">
    <reaction evidence="1">
        <text>S-ubiquitinyl-[E2 ubiquitin-conjugating enzyme]-L-cysteine + [acceptor protein]-L-lysine = [E2 ubiquitin-conjugating enzyme]-L-cysteine + N(6)-ubiquitinyl-[acceptor protein]-L-lysine.</text>
        <dbReference type="EC" id="2.3.2.26"/>
    </reaction>
</comment>
<evidence type="ECO:0000256" key="3">
    <source>
        <dbReference type="ARBA" id="ARBA00013646"/>
    </source>
</evidence>
<dbReference type="GO" id="GO:0043161">
    <property type="term" value="P:proteasome-mediated ubiquitin-dependent protein catabolic process"/>
    <property type="evidence" value="ECO:0000318"/>
    <property type="project" value="GO_Central"/>
</dbReference>
<dbReference type="GO" id="GO:0030332">
    <property type="term" value="F:cyclin binding"/>
    <property type="evidence" value="ECO:0000318"/>
    <property type="project" value="GO_Central"/>
</dbReference>
<accession>A0A6I8NTL6</accession>
<dbReference type="Ensembl" id="ENSOANT00000069123.1">
    <property type="protein sequence ID" value="ENSOANP00000044305.1"/>
    <property type="gene ID" value="ENSOANG00000001282.3"/>
</dbReference>
<dbReference type="GO" id="GO:0000151">
    <property type="term" value="C:ubiquitin ligase complex"/>
    <property type="evidence" value="ECO:0000318"/>
    <property type="project" value="GO_Central"/>
</dbReference>
<sequence>MEPGLFLELRRRRGGALLIVRAPKEESLPLDISVTPTLLQVKSPQGCKEVSLPGGVTLVPSSCRGLQYVAGDGLHVRLQILADSHSEAAPTLSQSVKAQESCTFYCQTCGEVIIRERRFHRVLPLPSENWSALVDEWCCHPDPFANRELLPQENDCFVGDTHFHLNLGDELLEPGSEVTRKETHPPASESQPGQKPKANTRVICKRCKTLLGESTTSGTTKLFVTEIIIKPSGQDFAIVPRSQYVQSVFAQCLLELSSARSTFRFSIQGHDGKTYILMWLLNSDTMLVESLGNSEGSNVFTVFEDLLSPDSNSLEARDAIKVLYHPCIKNRNKELASSWETDIGVHALTLPSKTCLELLVILSWSNRVLPSSLRYMNSFQFYALLAGGTSPYISFVKVTSLESWHPFELSDVYRTVRLLLHNLGWSNVLLLDAFSIKESRFKVAFLKL</sequence>
<dbReference type="GO" id="GO:0005634">
    <property type="term" value="C:nucleus"/>
    <property type="evidence" value="ECO:0000318"/>
    <property type="project" value="GO_Central"/>
</dbReference>
<proteinExistence type="predicted"/>
<comment type="subunit">
    <text evidence="8">Interacts with UBE2C/UbcH10 (E2 ubiquitin-conjugating enzyme). In vitro, interacts with cyclin-B.</text>
</comment>
<comment type="function">
    <text evidence="7">E3 ubiquitin-protein ligase which accepts ubiquitin from specific E2 ubiquitin-conjugating enzymes, and transfers it to substrates, generally promoting their degradation by the proteasome. Independently of its E3 ubiquitin-protein ligase activity, acts as an inhibitor of CPSF3 endonuclease activity by blocking CPSF3 active site.</text>
</comment>
<dbReference type="InParanoid" id="A0A6I8NTL6"/>
<dbReference type="Proteomes" id="UP000002279">
    <property type="component" value="Unplaced"/>
</dbReference>
<dbReference type="GeneID" id="100082040"/>
<keyword evidence="11" id="KW-1185">Reference proteome</keyword>